<feature type="region of interest" description="Disordered" evidence="1">
    <location>
        <begin position="353"/>
        <end position="382"/>
    </location>
</feature>
<sequence>MENISVWQSDREDVIRRPSDVGSRIYRPKSEQPRRSVNRSESFSMEQNEWSPSKPVTRSKSQVAYKKENISDKSFKSDNMLKSSSLFDVSGLQSLEVMRKIQNKLNTPNASTETLSKTENVKTEVTSRKVQYTGPPSVNMSTWSERKKIPVSVKEDEDYKLGRGRNKTHSSVMINSSSEQPIENCVKIKHTTSDSLYSFSNKTETKNVTIKINGSEPISTEKNGNVLIKIRQPNSKFHEFNSDILYRHPTNRLNGSSQRPHSVAFPSDFDISRVPVVRSVELKKSFRDTSNNSSNNTSNQSKMSYIRNGYTAFSKYPSNENLAKDNHSSETISKPVFRAKSFLHPVVKGFRTLENTNGNNGQNIKNRNSWQPNSSMTLPNNVSNRQTYMTNQNVPFSKFSLRKTESKKVIDDEQTDISQNSPNHIKVNKPDNNETKYQESNGNIPHATEIEQVTIRCKQIKPDVVGAPLPPQMPKVVHKKICNRQFVPVVNPRDELLKSIRDFGGKEGLRSMKA</sequence>
<proteinExistence type="predicted"/>
<gene>
    <name evidence="2" type="ORF">WA026_001093</name>
</gene>
<feature type="compositionally biased region" description="Polar residues" evidence="1">
    <location>
        <begin position="39"/>
        <end position="62"/>
    </location>
</feature>
<evidence type="ECO:0000256" key="1">
    <source>
        <dbReference type="SAM" id="MobiDB-lite"/>
    </source>
</evidence>
<feature type="compositionally biased region" description="Basic and acidic residues" evidence="1">
    <location>
        <begin position="428"/>
        <end position="437"/>
    </location>
</feature>
<feature type="compositionally biased region" description="Basic and acidic residues" evidence="1">
    <location>
        <begin position="65"/>
        <end position="76"/>
    </location>
</feature>
<evidence type="ECO:0000313" key="3">
    <source>
        <dbReference type="Proteomes" id="UP001431783"/>
    </source>
</evidence>
<accession>A0AAW1V999</accession>
<dbReference type="Proteomes" id="UP001431783">
    <property type="component" value="Unassembled WGS sequence"/>
</dbReference>
<evidence type="ECO:0000313" key="2">
    <source>
        <dbReference type="EMBL" id="KAK9888872.1"/>
    </source>
</evidence>
<feature type="region of interest" description="Disordered" evidence="1">
    <location>
        <begin position="405"/>
        <end position="441"/>
    </location>
</feature>
<feature type="region of interest" description="Disordered" evidence="1">
    <location>
        <begin position="18"/>
        <end position="77"/>
    </location>
</feature>
<reference evidence="2 3" key="1">
    <citation type="submission" date="2023-03" db="EMBL/GenBank/DDBJ databases">
        <title>Genome insight into feeding habits of ladybird beetles.</title>
        <authorList>
            <person name="Li H.-S."/>
            <person name="Huang Y.-H."/>
            <person name="Pang H."/>
        </authorList>
    </citation>
    <scope>NUCLEOTIDE SEQUENCE [LARGE SCALE GENOMIC DNA]</scope>
    <source>
        <strain evidence="2">SYSU_2023b</strain>
        <tissue evidence="2">Whole body</tissue>
    </source>
</reference>
<dbReference type="EMBL" id="JARQZJ010000121">
    <property type="protein sequence ID" value="KAK9888872.1"/>
    <property type="molecule type" value="Genomic_DNA"/>
</dbReference>
<evidence type="ECO:0008006" key="4">
    <source>
        <dbReference type="Google" id="ProtNLM"/>
    </source>
</evidence>
<keyword evidence="3" id="KW-1185">Reference proteome</keyword>
<organism evidence="2 3">
    <name type="scientific">Henosepilachna vigintioctopunctata</name>
    <dbReference type="NCBI Taxonomy" id="420089"/>
    <lineage>
        <taxon>Eukaryota</taxon>
        <taxon>Metazoa</taxon>
        <taxon>Ecdysozoa</taxon>
        <taxon>Arthropoda</taxon>
        <taxon>Hexapoda</taxon>
        <taxon>Insecta</taxon>
        <taxon>Pterygota</taxon>
        <taxon>Neoptera</taxon>
        <taxon>Endopterygota</taxon>
        <taxon>Coleoptera</taxon>
        <taxon>Polyphaga</taxon>
        <taxon>Cucujiformia</taxon>
        <taxon>Coccinelloidea</taxon>
        <taxon>Coccinellidae</taxon>
        <taxon>Epilachninae</taxon>
        <taxon>Epilachnini</taxon>
        <taxon>Henosepilachna</taxon>
    </lineage>
</organism>
<comment type="caution">
    <text evidence="2">The sequence shown here is derived from an EMBL/GenBank/DDBJ whole genome shotgun (WGS) entry which is preliminary data.</text>
</comment>
<dbReference type="AlphaFoldDB" id="A0AAW1V999"/>
<feature type="compositionally biased region" description="Polar residues" evidence="1">
    <location>
        <begin position="369"/>
        <end position="382"/>
    </location>
</feature>
<protein>
    <recommendedName>
        <fullName evidence="4">WH2 domain-containing protein</fullName>
    </recommendedName>
</protein>
<feature type="compositionally biased region" description="Low complexity" evidence="1">
    <location>
        <begin position="355"/>
        <end position="368"/>
    </location>
</feature>
<name>A0AAW1V999_9CUCU</name>